<keyword evidence="2" id="KW-0812">Transmembrane</keyword>
<reference evidence="4" key="1">
    <citation type="submission" date="2017-11" db="EMBL/GenBank/DDBJ databases">
        <authorList>
            <person name="Zhu W."/>
        </authorList>
    </citation>
    <scope>NUCLEOTIDE SEQUENCE [LARGE SCALE GENOMIC DNA]</scope>
    <source>
        <strain evidence="4">160</strain>
    </source>
</reference>
<dbReference type="OrthoDB" id="4975281at2"/>
<dbReference type="EMBL" id="CP024848">
    <property type="protein sequence ID" value="AXI09531.1"/>
    <property type="molecule type" value="Genomic_DNA"/>
</dbReference>
<dbReference type="Proteomes" id="UP000253908">
    <property type="component" value="Chromosome"/>
</dbReference>
<feature type="coiled-coil region" evidence="1">
    <location>
        <begin position="454"/>
        <end position="481"/>
    </location>
</feature>
<evidence type="ECO:0000313" key="3">
    <source>
        <dbReference type="EMBL" id="AXI09531.1"/>
    </source>
</evidence>
<proteinExistence type="predicted"/>
<keyword evidence="2" id="KW-1133">Transmembrane helix</keyword>
<gene>
    <name evidence="3" type="ORF">CUC15_11625</name>
</gene>
<organism evidence="3 4">
    <name type="scientific">Oceanobacillus zhaokaii</name>
    <dbReference type="NCBI Taxonomy" id="2052660"/>
    <lineage>
        <taxon>Bacteria</taxon>
        <taxon>Bacillati</taxon>
        <taxon>Bacillota</taxon>
        <taxon>Bacilli</taxon>
        <taxon>Bacillales</taxon>
        <taxon>Bacillaceae</taxon>
        <taxon>Oceanobacillus</taxon>
    </lineage>
</organism>
<dbReference type="Gene3D" id="1.10.510.10">
    <property type="entry name" value="Transferase(Phosphotransferase) domain 1"/>
    <property type="match status" value="1"/>
</dbReference>
<evidence type="ECO:0000256" key="2">
    <source>
        <dbReference type="SAM" id="Phobius"/>
    </source>
</evidence>
<dbReference type="AlphaFoldDB" id="A0A345PHQ1"/>
<evidence type="ECO:0000313" key="4">
    <source>
        <dbReference type="Proteomes" id="UP000253908"/>
    </source>
</evidence>
<sequence length="498" mass="56987">MESKWISGATGLRVAYQEIIKISYYRKRRKKMIEKAQLQYGEIIDNEEVIIYEIAKEQTNLVDIEQLDELKRKDDFFFECQHILADESSIRLYYKRNKASQKLKHYRNTNKEVMRQIALQILSVDRLIGTQYTTLIHPDNIYVTADGDVKFVFRGIRSIFNQERFNTEQLLIDQKRVLLFLFSTYAYDEITGKDLNHLITTDPFLTSIINANSVMTLSSLFKKMETVPKQAAVKPTSIKQKKKENTKAPKKNVSLLSGILIGVIIGLLSMYVFKVLPLTEASTTMANENVESVKNEEQLAEKNEVLQTSLADQEKVVEAYRELMAGNTREAITLFESVEALDDNTKQTLTEQYIAQNSVESLAKAAEIGSVEQQKVIVRKLNALNTKEANQAILSINSDVPEVKIEQAWVNKEYDAIIEIFTKIADDPRAKVLAANSYIQLNRPKEAKALAYDLNDKRLQLASLNKEKELANSNKKLNEEQLTQALQKIDDEINKINE</sequence>
<evidence type="ECO:0000256" key="1">
    <source>
        <dbReference type="SAM" id="Coils"/>
    </source>
</evidence>
<keyword evidence="1" id="KW-0175">Coiled coil</keyword>
<keyword evidence="4" id="KW-1185">Reference proteome</keyword>
<feature type="transmembrane region" description="Helical" evidence="2">
    <location>
        <begin position="253"/>
        <end position="273"/>
    </location>
</feature>
<name>A0A345PHQ1_9BACI</name>
<dbReference type="KEGG" id="ocn:CUC15_11625"/>
<protein>
    <recommendedName>
        <fullName evidence="5">Type VII secretion protein EssB</fullName>
    </recommendedName>
</protein>
<dbReference type="Pfam" id="PF10140">
    <property type="entry name" value="YukC"/>
    <property type="match status" value="1"/>
</dbReference>
<keyword evidence="2" id="KW-0472">Membrane</keyword>
<accession>A0A345PHQ1</accession>
<evidence type="ECO:0008006" key="5">
    <source>
        <dbReference type="Google" id="ProtNLM"/>
    </source>
</evidence>
<dbReference type="InterPro" id="IPR018778">
    <property type="entry name" value="T7SS_EssB"/>
</dbReference>